<evidence type="ECO:0000313" key="2">
    <source>
        <dbReference type="Proteomes" id="UP000634136"/>
    </source>
</evidence>
<dbReference type="AlphaFoldDB" id="A0A834WP24"/>
<reference evidence="1" key="1">
    <citation type="submission" date="2020-09" db="EMBL/GenBank/DDBJ databases">
        <title>Genome-Enabled Discovery of Anthraquinone Biosynthesis in Senna tora.</title>
        <authorList>
            <person name="Kang S.-H."/>
            <person name="Pandey R.P."/>
            <person name="Lee C.-M."/>
            <person name="Sim J.-S."/>
            <person name="Jeong J.-T."/>
            <person name="Choi B.-S."/>
            <person name="Jung M."/>
            <person name="Ginzburg D."/>
            <person name="Zhao K."/>
            <person name="Won S.Y."/>
            <person name="Oh T.-J."/>
            <person name="Yu Y."/>
            <person name="Kim N.-H."/>
            <person name="Lee O.R."/>
            <person name="Lee T.-H."/>
            <person name="Bashyal P."/>
            <person name="Kim T.-S."/>
            <person name="Lee W.-H."/>
            <person name="Kawkins C."/>
            <person name="Kim C.-K."/>
            <person name="Kim J.S."/>
            <person name="Ahn B.O."/>
            <person name="Rhee S.Y."/>
            <person name="Sohng J.K."/>
        </authorList>
    </citation>
    <scope>NUCLEOTIDE SEQUENCE</scope>
    <source>
        <tissue evidence="1">Leaf</tissue>
    </source>
</reference>
<gene>
    <name evidence="1" type="ORF">G2W53_022323</name>
</gene>
<evidence type="ECO:0000313" key="1">
    <source>
        <dbReference type="EMBL" id="KAF7824179.1"/>
    </source>
</evidence>
<sequence>MRVAHLPGPGPRKITAIDRTIRECGHTGCLVISSALRVRMEVQDLHVPSNVSDLVRRQQLLVYSVRENTIRLALFQKKETTHYINKGNTIRLAPTGWTHLRCVHQAVPSLVPHLDPCKLTDRPLHVHLVRQLQGYRAASTSALNLRALRPLNLGVEGGKSVPCPRKHKVGAPALVLAVPPRHLAHLAKQVGQDRRTPAILPCFLEIPQQGQTKKGHLVPEGVRHQKPTDESHNVRPYHLAQLLIGHITPRALIEGEVLLQPRNPHPLTLNVWLRWSLPKKLLAEPGPVVARALYHRLPLNGEAQLDGHTLQTDRGLPDAHGHMERVGLWPPPHDQGRDQVPVVWEEADSRHSVKAECNEQRNKHRWRIIIGGGPSTPWTNCRLILKNKTRRSINNHLIQNR</sequence>
<name>A0A834WP24_9FABA</name>
<organism evidence="1 2">
    <name type="scientific">Senna tora</name>
    <dbReference type="NCBI Taxonomy" id="362788"/>
    <lineage>
        <taxon>Eukaryota</taxon>
        <taxon>Viridiplantae</taxon>
        <taxon>Streptophyta</taxon>
        <taxon>Embryophyta</taxon>
        <taxon>Tracheophyta</taxon>
        <taxon>Spermatophyta</taxon>
        <taxon>Magnoliopsida</taxon>
        <taxon>eudicotyledons</taxon>
        <taxon>Gunneridae</taxon>
        <taxon>Pentapetalae</taxon>
        <taxon>rosids</taxon>
        <taxon>fabids</taxon>
        <taxon>Fabales</taxon>
        <taxon>Fabaceae</taxon>
        <taxon>Caesalpinioideae</taxon>
        <taxon>Cassia clade</taxon>
        <taxon>Senna</taxon>
    </lineage>
</organism>
<keyword evidence="2" id="KW-1185">Reference proteome</keyword>
<proteinExistence type="predicted"/>
<accession>A0A834WP24</accession>
<dbReference type="Proteomes" id="UP000634136">
    <property type="component" value="Unassembled WGS sequence"/>
</dbReference>
<protein>
    <submittedName>
        <fullName evidence="1">Serine/threonine-protein phosphatase 7 long form-like protein</fullName>
    </submittedName>
</protein>
<comment type="caution">
    <text evidence="1">The sequence shown here is derived from an EMBL/GenBank/DDBJ whole genome shotgun (WGS) entry which is preliminary data.</text>
</comment>
<dbReference type="EMBL" id="JAAIUW010000007">
    <property type="protein sequence ID" value="KAF7824179.1"/>
    <property type="molecule type" value="Genomic_DNA"/>
</dbReference>